<organism evidence="5 6">
    <name type="scientific">Funneliformis mosseae</name>
    <name type="common">Endomycorrhizal fungus</name>
    <name type="synonym">Glomus mosseae</name>
    <dbReference type="NCBI Taxonomy" id="27381"/>
    <lineage>
        <taxon>Eukaryota</taxon>
        <taxon>Fungi</taxon>
        <taxon>Fungi incertae sedis</taxon>
        <taxon>Mucoromycota</taxon>
        <taxon>Glomeromycotina</taxon>
        <taxon>Glomeromycetes</taxon>
        <taxon>Glomerales</taxon>
        <taxon>Glomeraceae</taxon>
        <taxon>Funneliformis</taxon>
    </lineage>
</organism>
<dbReference type="Proteomes" id="UP000789375">
    <property type="component" value="Unassembled WGS sequence"/>
</dbReference>
<sequence>MSTDTIELFCLIQENTVAQAFPLKINQNESIGQLKEVIKVKKTSEFNFFTANQIRLWKIQIQGDSDKELTKLMLYKEEQLLPTRKVSSYFSEKPLDEYIHIIIKLPTPHITFDQVYKMGLLKKGDIVEYLEKIFIIKQRYVDVVFIAEIDNLVHLQ</sequence>
<evidence type="ECO:0000313" key="5">
    <source>
        <dbReference type="EMBL" id="CAG8754857.1"/>
    </source>
</evidence>
<protein>
    <submittedName>
        <fullName evidence="5">2955_t:CDS:1</fullName>
    </submittedName>
</protein>
<dbReference type="AlphaFoldDB" id="A0A9N9NRZ1"/>
<name>A0A9N9NRZ1_FUNMO</name>
<feature type="domain" description="Crinkler effector protein N-terminal" evidence="4">
    <location>
        <begin position="6"/>
        <end position="104"/>
    </location>
</feature>
<dbReference type="InterPro" id="IPR045379">
    <property type="entry name" value="Crinkler_N"/>
</dbReference>
<feature type="non-terminal residue" evidence="5">
    <location>
        <position position="156"/>
    </location>
</feature>
<dbReference type="EMBL" id="CAJVPP010027023">
    <property type="protein sequence ID" value="CAG8754857.1"/>
    <property type="molecule type" value="Genomic_DNA"/>
</dbReference>
<evidence type="ECO:0000256" key="2">
    <source>
        <dbReference type="ARBA" id="ARBA00004613"/>
    </source>
</evidence>
<reference evidence="5" key="1">
    <citation type="submission" date="2021-06" db="EMBL/GenBank/DDBJ databases">
        <authorList>
            <person name="Kallberg Y."/>
            <person name="Tangrot J."/>
            <person name="Rosling A."/>
        </authorList>
    </citation>
    <scope>NUCLEOTIDE SEQUENCE</scope>
    <source>
        <strain evidence="5">87-6 pot B 2015</strain>
    </source>
</reference>
<comment type="subcellular location">
    <subcellularLocation>
        <location evidence="1">Host cell</location>
    </subcellularLocation>
    <subcellularLocation>
        <location evidence="2">Secreted</location>
    </subcellularLocation>
</comment>
<accession>A0A9N9NRZ1</accession>
<comment type="caution">
    <text evidence="5">The sequence shown here is derived from an EMBL/GenBank/DDBJ whole genome shotgun (WGS) entry which is preliminary data.</text>
</comment>
<keyword evidence="3" id="KW-0964">Secreted</keyword>
<dbReference type="GO" id="GO:0043657">
    <property type="term" value="C:host cell"/>
    <property type="evidence" value="ECO:0007669"/>
    <property type="project" value="UniProtKB-SubCell"/>
</dbReference>
<evidence type="ECO:0000259" key="4">
    <source>
        <dbReference type="Pfam" id="PF20147"/>
    </source>
</evidence>
<evidence type="ECO:0000256" key="1">
    <source>
        <dbReference type="ARBA" id="ARBA00004340"/>
    </source>
</evidence>
<proteinExistence type="predicted"/>
<dbReference type="Pfam" id="PF20147">
    <property type="entry name" value="Crinkler"/>
    <property type="match status" value="1"/>
</dbReference>
<gene>
    <name evidence="5" type="ORF">FMOSSE_LOCUS16840</name>
</gene>
<keyword evidence="6" id="KW-1185">Reference proteome</keyword>
<evidence type="ECO:0000256" key="3">
    <source>
        <dbReference type="ARBA" id="ARBA00022525"/>
    </source>
</evidence>
<evidence type="ECO:0000313" key="6">
    <source>
        <dbReference type="Proteomes" id="UP000789375"/>
    </source>
</evidence>
<dbReference type="GO" id="GO:0005576">
    <property type="term" value="C:extracellular region"/>
    <property type="evidence" value="ECO:0007669"/>
    <property type="project" value="UniProtKB-SubCell"/>
</dbReference>